<evidence type="ECO:0000313" key="7">
    <source>
        <dbReference type="Proteomes" id="UP000734854"/>
    </source>
</evidence>
<proteinExistence type="inferred from homology"/>
<comment type="caution">
    <text evidence="6">The sequence shown here is derived from an EMBL/GenBank/DDBJ whole genome shotgun (WGS) entry which is preliminary data.</text>
</comment>
<dbReference type="EMBL" id="JACMSC010000007">
    <property type="protein sequence ID" value="KAG6516717.1"/>
    <property type="molecule type" value="Genomic_DNA"/>
</dbReference>
<reference evidence="6 7" key="1">
    <citation type="submission" date="2020-08" db="EMBL/GenBank/DDBJ databases">
        <title>Plant Genome Project.</title>
        <authorList>
            <person name="Zhang R.-G."/>
        </authorList>
    </citation>
    <scope>NUCLEOTIDE SEQUENCE [LARGE SCALE GENOMIC DNA]</scope>
    <source>
        <tissue evidence="6">Rhizome</tissue>
    </source>
</reference>
<gene>
    <name evidence="6" type="ORF">ZIOFF_027190</name>
</gene>
<evidence type="ECO:0000256" key="5">
    <source>
        <dbReference type="RuleBase" id="RU003994"/>
    </source>
</evidence>
<keyword evidence="7" id="KW-1185">Reference proteome</keyword>
<dbReference type="Proteomes" id="UP000734854">
    <property type="component" value="Unassembled WGS sequence"/>
</dbReference>
<keyword evidence="2 5" id="KW-0324">Glycolysis</keyword>
<dbReference type="GO" id="GO:0006096">
    <property type="term" value="P:glycolytic process"/>
    <property type="evidence" value="ECO:0007669"/>
    <property type="project" value="UniProtKB-KW"/>
</dbReference>
<dbReference type="OrthoDB" id="36455at2759"/>
<dbReference type="InterPro" id="IPR029768">
    <property type="entry name" value="Aldolase_I_AS"/>
</dbReference>
<evidence type="ECO:0000313" key="6">
    <source>
        <dbReference type="EMBL" id="KAG6516717.1"/>
    </source>
</evidence>
<dbReference type="AlphaFoldDB" id="A0A8J5GZS9"/>
<keyword evidence="4" id="KW-0704">Schiff base</keyword>
<evidence type="ECO:0000256" key="3">
    <source>
        <dbReference type="ARBA" id="ARBA00023239"/>
    </source>
</evidence>
<evidence type="ECO:0000256" key="4">
    <source>
        <dbReference type="ARBA" id="ARBA00023270"/>
    </source>
</evidence>
<name>A0A8J5GZS9_ZINOF</name>
<keyword evidence="3 5" id="KW-0456">Lyase</keyword>
<dbReference type="InterPro" id="IPR000741">
    <property type="entry name" value="FBA_I"/>
</dbReference>
<dbReference type="PROSITE" id="PS00158">
    <property type="entry name" value="ALDOLASE_CLASS_I"/>
    <property type="match status" value="1"/>
</dbReference>
<accession>A0A8J5GZS9</accession>
<dbReference type="EC" id="4.1.2.13" evidence="5"/>
<organism evidence="6 7">
    <name type="scientific">Zingiber officinale</name>
    <name type="common">Ginger</name>
    <name type="synonym">Amomum zingiber</name>
    <dbReference type="NCBI Taxonomy" id="94328"/>
    <lineage>
        <taxon>Eukaryota</taxon>
        <taxon>Viridiplantae</taxon>
        <taxon>Streptophyta</taxon>
        <taxon>Embryophyta</taxon>
        <taxon>Tracheophyta</taxon>
        <taxon>Spermatophyta</taxon>
        <taxon>Magnoliopsida</taxon>
        <taxon>Liliopsida</taxon>
        <taxon>Zingiberales</taxon>
        <taxon>Zingiberaceae</taxon>
        <taxon>Zingiber</taxon>
    </lineage>
</organism>
<dbReference type="GO" id="GO:0004332">
    <property type="term" value="F:fructose-bisphosphate aldolase activity"/>
    <property type="evidence" value="ECO:0007669"/>
    <property type="project" value="UniProtKB-EC"/>
</dbReference>
<protein>
    <recommendedName>
        <fullName evidence="5">Fructose-bisphosphate aldolase</fullName>
        <ecNumber evidence="5">4.1.2.13</ecNumber>
    </recommendedName>
</protein>
<dbReference type="PANTHER" id="PTHR11627">
    <property type="entry name" value="FRUCTOSE-BISPHOSPHATE ALDOLASE"/>
    <property type="match status" value="1"/>
</dbReference>
<comment type="similarity">
    <text evidence="5">Belongs to the class I fructose-bisphosphate aldolase family.</text>
</comment>
<evidence type="ECO:0000256" key="2">
    <source>
        <dbReference type="ARBA" id="ARBA00023152"/>
    </source>
</evidence>
<dbReference type="Pfam" id="PF00274">
    <property type="entry name" value="Glycolytic"/>
    <property type="match status" value="1"/>
</dbReference>
<sequence>MISRDVPMSPRGCSLCVLLEGTLLKPNMVTLGSDTENVTPEVVAEYTARALRRTVPPTGPSDRFPVWRIVQGGGHSPPQCDQQAQWEEGKKPWSLFFSFRRALQRSTLKAWTGKKESIKKVRDAFLTRCKANSKATLGTYKGDVVGAEGVLESLHVKDYKS</sequence>
<comment type="catalytic activity">
    <reaction evidence="1 5">
        <text>beta-D-fructose 1,6-bisphosphate = D-glyceraldehyde 3-phosphate + dihydroxyacetone phosphate</text>
        <dbReference type="Rhea" id="RHEA:14729"/>
        <dbReference type="ChEBI" id="CHEBI:32966"/>
        <dbReference type="ChEBI" id="CHEBI:57642"/>
        <dbReference type="ChEBI" id="CHEBI:59776"/>
        <dbReference type="EC" id="4.1.2.13"/>
    </reaction>
</comment>
<evidence type="ECO:0000256" key="1">
    <source>
        <dbReference type="ARBA" id="ARBA00000441"/>
    </source>
</evidence>